<keyword evidence="1" id="KW-0004">4Fe-4S</keyword>
<feature type="domain" description="4Fe-4S ferredoxin-type" evidence="7">
    <location>
        <begin position="274"/>
        <end position="304"/>
    </location>
</feature>
<keyword evidence="3 8" id="KW-0560">Oxidoreductase</keyword>
<dbReference type="RefSeq" id="WP_138185088.1">
    <property type="nucleotide sequence ID" value="NZ_LS992241.1"/>
</dbReference>
<name>A0A383R978_PAEAL</name>
<dbReference type="AlphaFoldDB" id="A0A383R978"/>
<keyword evidence="2" id="KW-0479">Metal-binding</keyword>
<gene>
    <name evidence="8" type="primary">fadF</name>
    <name evidence="8" type="ORF">PBLR_11311</name>
</gene>
<keyword evidence="6" id="KW-0812">Transmembrane</keyword>
<evidence type="ECO:0000256" key="3">
    <source>
        <dbReference type="ARBA" id="ARBA00023002"/>
    </source>
</evidence>
<sequence>MVLIYVKWLVFLFVVAIGIGLAAAAIRRRVSYIGLGQAGTKPTDQAWRTMRAIRQTFGQGKLWKDPRSGFMHAIMFYGFLHLQVGALDLIWKGLTGHSLPLPAHHVFIVAQEWTVLMVLTAVLFAVYRRYVERLPRLKRGWKPSIVLFFIGGLMLTVIGTMTFDYALEALNGVGGPNGSITAGIASAIVMPLSVGADVELWLTVGYELFWWLHLLILFSFLIYVPQSKHFQLITAPINLWLKSPEEETGKLKMINLEDEEAESFGVGAIEQFERKQLLDLYACVECGRCTNVCPASHTGKLLSPMHPISKLRDHLTEKGAAVTSTNPWVPSLAAPGSLPFHRMAEEGVQQAGGAIDESTAQQRFQQGMQGTMAKQQERWLRNIPDERHPSVQSIELIGNVITEEELWACTTCRNCEDQCPVGNEHVDKIVDMRRYLVLTQGQMPVDGQRALQNIERQGNPWGISRNDRFKWAAEWTKETGITVPTVKERPDFEVLLFVGAMGSYDMRTQHVTKALIRLFHAADVAFAVLGNEERSSGDTARRMGNEFLFQQMCAENIATFHKYGVRRIVTACPHTYHTLKKEYPDFGLDSEVQVYHHTEWLYQLWQAGRFHFVHPVHESVAWHDSCYLARYNGIIDVPRELLRAVPELTVLELERSGDNAMCCGAGGGQMWMEETSGTRVNVARVEQALQVQPSVIGSACPYCLTMMEDGVKAKERSDVRSADIAELLVKSVCGI</sequence>
<keyword evidence="4" id="KW-0408">Iron</keyword>
<feature type="transmembrane region" description="Helical" evidence="6">
    <location>
        <begin position="103"/>
        <end position="126"/>
    </location>
</feature>
<evidence type="ECO:0000256" key="5">
    <source>
        <dbReference type="ARBA" id="ARBA00023014"/>
    </source>
</evidence>
<dbReference type="GO" id="GO:0005886">
    <property type="term" value="C:plasma membrane"/>
    <property type="evidence" value="ECO:0007669"/>
    <property type="project" value="TreeGrafter"/>
</dbReference>
<dbReference type="InterPro" id="IPR009051">
    <property type="entry name" value="Helical_ferredxn"/>
</dbReference>
<dbReference type="PANTHER" id="PTHR43255:SF1">
    <property type="entry name" value="IRON-SULFUR-BINDING OXIDOREDUCTASE FADF-RELATED"/>
    <property type="match status" value="1"/>
</dbReference>
<feature type="transmembrane region" description="Helical" evidence="6">
    <location>
        <begin position="6"/>
        <end position="26"/>
    </location>
</feature>
<dbReference type="Pfam" id="PF02754">
    <property type="entry name" value="CCG"/>
    <property type="match status" value="2"/>
</dbReference>
<dbReference type="SUPFAM" id="SSF46548">
    <property type="entry name" value="alpha-helical ferredoxin"/>
    <property type="match status" value="1"/>
</dbReference>
<feature type="domain" description="4Fe-4S ferredoxin-type" evidence="7">
    <location>
        <begin position="398"/>
        <end position="429"/>
    </location>
</feature>
<feature type="transmembrane region" description="Helical" evidence="6">
    <location>
        <begin position="70"/>
        <end position="91"/>
    </location>
</feature>
<dbReference type="Proteomes" id="UP000304148">
    <property type="component" value="Chromosome"/>
</dbReference>
<evidence type="ECO:0000313" key="8">
    <source>
        <dbReference type="EMBL" id="SYX82889.1"/>
    </source>
</evidence>
<dbReference type="InterPro" id="IPR004017">
    <property type="entry name" value="Cys_rich_dom"/>
</dbReference>
<dbReference type="PROSITE" id="PS51379">
    <property type="entry name" value="4FE4S_FER_2"/>
    <property type="match status" value="2"/>
</dbReference>
<dbReference type="InterPro" id="IPR051460">
    <property type="entry name" value="HdrC_iron-sulfur_subunit"/>
</dbReference>
<evidence type="ECO:0000256" key="6">
    <source>
        <dbReference type="SAM" id="Phobius"/>
    </source>
</evidence>
<evidence type="ECO:0000256" key="2">
    <source>
        <dbReference type="ARBA" id="ARBA00022723"/>
    </source>
</evidence>
<dbReference type="InterPro" id="IPR036197">
    <property type="entry name" value="NarG-like_sf"/>
</dbReference>
<accession>A0A383R978</accession>
<feature type="transmembrane region" description="Helical" evidence="6">
    <location>
        <begin position="179"/>
        <end position="196"/>
    </location>
</feature>
<evidence type="ECO:0000256" key="1">
    <source>
        <dbReference type="ARBA" id="ARBA00022485"/>
    </source>
</evidence>
<keyword evidence="6" id="KW-0472">Membrane</keyword>
<dbReference type="Gene3D" id="1.20.950.20">
    <property type="entry name" value="Transmembrane di-heme cytochromes, Chain C"/>
    <property type="match status" value="1"/>
</dbReference>
<feature type="transmembrane region" description="Helical" evidence="6">
    <location>
        <begin position="146"/>
        <end position="167"/>
    </location>
</feature>
<proteinExistence type="predicted"/>
<reference evidence="9" key="1">
    <citation type="submission" date="2018-08" db="EMBL/GenBank/DDBJ databases">
        <authorList>
            <person name="Chevrot R."/>
        </authorList>
    </citation>
    <scope>NUCLEOTIDE SEQUENCE [LARGE SCALE GENOMIC DNA]</scope>
</reference>
<dbReference type="GO" id="GO:0051539">
    <property type="term" value="F:4 iron, 4 sulfur cluster binding"/>
    <property type="evidence" value="ECO:0007669"/>
    <property type="project" value="UniProtKB-KW"/>
</dbReference>
<dbReference type="GO" id="GO:0016491">
    <property type="term" value="F:oxidoreductase activity"/>
    <property type="evidence" value="ECO:0007669"/>
    <property type="project" value="UniProtKB-KW"/>
</dbReference>
<dbReference type="EMBL" id="LS992241">
    <property type="protein sequence ID" value="SYX82889.1"/>
    <property type="molecule type" value="Genomic_DNA"/>
</dbReference>
<feature type="transmembrane region" description="Helical" evidence="6">
    <location>
        <begin position="208"/>
        <end position="225"/>
    </location>
</feature>
<dbReference type="EC" id="1.-.-.-" evidence="8"/>
<organism evidence="8 9">
    <name type="scientific">Paenibacillus alvei</name>
    <name type="common">Bacillus alvei</name>
    <dbReference type="NCBI Taxonomy" id="44250"/>
    <lineage>
        <taxon>Bacteria</taxon>
        <taxon>Bacillati</taxon>
        <taxon>Bacillota</taxon>
        <taxon>Bacilli</taxon>
        <taxon>Bacillales</taxon>
        <taxon>Paenibacillaceae</taxon>
        <taxon>Paenibacillus</taxon>
    </lineage>
</organism>
<protein>
    <submittedName>
        <fullName evidence="8">Putative iron-sulphur-binding reductase</fullName>
        <ecNumber evidence="8">1.-.-.-</ecNumber>
    </submittedName>
</protein>
<dbReference type="SUPFAM" id="SSF103501">
    <property type="entry name" value="Respiratory nitrate reductase 1 gamma chain"/>
    <property type="match status" value="1"/>
</dbReference>
<evidence type="ECO:0000313" key="9">
    <source>
        <dbReference type="Proteomes" id="UP000304148"/>
    </source>
</evidence>
<dbReference type="GO" id="GO:0046872">
    <property type="term" value="F:metal ion binding"/>
    <property type="evidence" value="ECO:0007669"/>
    <property type="project" value="UniProtKB-KW"/>
</dbReference>
<keyword evidence="6" id="KW-1133">Transmembrane helix</keyword>
<dbReference type="PROSITE" id="PS00198">
    <property type="entry name" value="4FE4S_FER_1"/>
    <property type="match status" value="2"/>
</dbReference>
<dbReference type="InterPro" id="IPR017900">
    <property type="entry name" value="4Fe4S_Fe_S_CS"/>
</dbReference>
<dbReference type="Gene3D" id="1.10.1060.10">
    <property type="entry name" value="Alpha-helical ferredoxin"/>
    <property type="match status" value="2"/>
</dbReference>
<dbReference type="InterPro" id="IPR017896">
    <property type="entry name" value="4Fe4S_Fe-S-bd"/>
</dbReference>
<evidence type="ECO:0000256" key="4">
    <source>
        <dbReference type="ARBA" id="ARBA00023004"/>
    </source>
</evidence>
<keyword evidence="5" id="KW-0411">Iron-sulfur</keyword>
<dbReference type="PANTHER" id="PTHR43255">
    <property type="entry name" value="IRON-SULFUR-BINDING OXIDOREDUCTASE FADF-RELATED-RELATED"/>
    <property type="match status" value="1"/>
</dbReference>
<evidence type="ECO:0000259" key="7">
    <source>
        <dbReference type="PROSITE" id="PS51379"/>
    </source>
</evidence>